<proteinExistence type="predicted"/>
<organism evidence="4 5">
    <name type="scientific">Pararhizobium polonicum</name>
    <dbReference type="NCBI Taxonomy" id="1612624"/>
    <lineage>
        <taxon>Bacteria</taxon>
        <taxon>Pseudomonadati</taxon>
        <taxon>Pseudomonadota</taxon>
        <taxon>Alphaproteobacteria</taxon>
        <taxon>Hyphomicrobiales</taxon>
        <taxon>Rhizobiaceae</taxon>
        <taxon>Rhizobium/Agrobacterium group</taxon>
        <taxon>Pararhizobium</taxon>
    </lineage>
</organism>
<evidence type="ECO:0000256" key="2">
    <source>
        <dbReference type="SAM" id="Phobius"/>
    </source>
</evidence>
<dbReference type="Pfam" id="PF01471">
    <property type="entry name" value="PG_binding_1"/>
    <property type="match status" value="2"/>
</dbReference>
<dbReference type="InterPro" id="IPR036366">
    <property type="entry name" value="PGBDSf"/>
</dbReference>
<dbReference type="OrthoDB" id="9816507at2"/>
<feature type="transmembrane region" description="Helical" evidence="2">
    <location>
        <begin position="45"/>
        <end position="65"/>
    </location>
</feature>
<evidence type="ECO:0000313" key="4">
    <source>
        <dbReference type="EMBL" id="OBZ96001.1"/>
    </source>
</evidence>
<keyword evidence="2" id="KW-1133">Transmembrane helix</keyword>
<dbReference type="RefSeq" id="WP_068953721.1">
    <property type="nucleotide sequence ID" value="NZ_LGLV01000005.1"/>
</dbReference>
<feature type="compositionally biased region" description="Basic residues" evidence="1">
    <location>
        <begin position="1"/>
        <end position="16"/>
    </location>
</feature>
<dbReference type="Proteomes" id="UP000093111">
    <property type="component" value="Unassembled WGS sequence"/>
</dbReference>
<keyword evidence="2" id="KW-0472">Membrane</keyword>
<feature type="domain" description="Peptidoglycan binding-like" evidence="3">
    <location>
        <begin position="150"/>
        <end position="202"/>
    </location>
</feature>
<gene>
    <name evidence="4" type="ORF">ADU59_06345</name>
</gene>
<dbReference type="InterPro" id="IPR036365">
    <property type="entry name" value="PGBD-like_sf"/>
</dbReference>
<dbReference type="InterPro" id="IPR002477">
    <property type="entry name" value="Peptidoglycan-bd-like"/>
</dbReference>
<name>A0A1C7P454_9HYPH</name>
<keyword evidence="2" id="KW-0812">Transmembrane</keyword>
<feature type="compositionally biased region" description="Polar residues" evidence="1">
    <location>
        <begin position="117"/>
        <end position="126"/>
    </location>
</feature>
<evidence type="ECO:0000259" key="3">
    <source>
        <dbReference type="Pfam" id="PF01471"/>
    </source>
</evidence>
<evidence type="ECO:0000313" key="5">
    <source>
        <dbReference type="Proteomes" id="UP000093111"/>
    </source>
</evidence>
<dbReference type="AlphaFoldDB" id="A0A1C7P454"/>
<accession>A0A1C7P454</accession>
<feature type="region of interest" description="Disordered" evidence="1">
    <location>
        <begin position="206"/>
        <end position="227"/>
    </location>
</feature>
<feature type="domain" description="Peptidoglycan binding-like" evidence="3">
    <location>
        <begin position="269"/>
        <end position="324"/>
    </location>
</feature>
<protein>
    <submittedName>
        <fullName evidence="4">Peptidoglycan-binding protein</fullName>
    </submittedName>
</protein>
<feature type="compositionally biased region" description="Polar residues" evidence="1">
    <location>
        <begin position="206"/>
        <end position="221"/>
    </location>
</feature>
<reference evidence="4 5" key="1">
    <citation type="journal article" date="2016" name="Syst. Appl. Microbiol.">
        <title>Pararhizobium polonicum sp. nov. isolated from tumors on stone fruit rootstocks.</title>
        <authorList>
            <person name="Pulawska J."/>
            <person name="Kuzmanovic N."/>
            <person name="Willems A."/>
            <person name="Pothier J.F."/>
        </authorList>
    </citation>
    <scope>NUCLEOTIDE SEQUENCE [LARGE SCALE GENOMIC DNA]</scope>
    <source>
        <strain evidence="4 5">F5.1</strain>
    </source>
</reference>
<dbReference type="STRING" id="1612624.ADU59_06345"/>
<comment type="caution">
    <text evidence="4">The sequence shown here is derived from an EMBL/GenBank/DDBJ whole genome shotgun (WGS) entry which is preliminary data.</text>
</comment>
<evidence type="ECO:0000256" key="1">
    <source>
        <dbReference type="SAM" id="MobiDB-lite"/>
    </source>
</evidence>
<dbReference type="SUPFAM" id="SSF47090">
    <property type="entry name" value="PGBD-like"/>
    <property type="match status" value="2"/>
</dbReference>
<feature type="region of interest" description="Disordered" evidence="1">
    <location>
        <begin position="110"/>
        <end position="146"/>
    </location>
</feature>
<keyword evidence="5" id="KW-1185">Reference proteome</keyword>
<dbReference type="EMBL" id="LGLV01000005">
    <property type="protein sequence ID" value="OBZ96001.1"/>
    <property type="molecule type" value="Genomic_DNA"/>
</dbReference>
<dbReference type="PATRIC" id="fig|1612624.7.peg.1330"/>
<dbReference type="Gene3D" id="1.10.101.10">
    <property type="entry name" value="PGBD-like superfamily/PGBD"/>
    <property type="match status" value="2"/>
</dbReference>
<feature type="region of interest" description="Disordered" evidence="1">
    <location>
        <begin position="1"/>
        <end position="20"/>
    </location>
</feature>
<sequence length="330" mass="35278">MTARKRKQPEKKKKAQRGPGLVTVGLAMRGLAFAGRIASRNPRSFGGSVAFAVVFSFVAGNAMWYQHGAHPSPFLRTRLPFTDPQAARLGAAEEADSLSPRKVTTFVIQREEEQEPEAQTASTEQPEAQPVPELAESQPATPPVTGTALVTGIQKELARRGLYDGPADGKTGPKTSAAILRFEKQAGRPETGSPSDALLAALQGTARPQGNSQQGNNQRTGTLAAAKPAQRPYENIKGGKGELDPVAAAIRNAEIDPQYIPKADIPASSELVMNIQKGLSNLAYSDVSIDGVAGEQTRSAIRHFEKHYRLPETGQPSDKVLKKMKEIGAL</sequence>